<dbReference type="SUPFAM" id="SSF56112">
    <property type="entry name" value="Protein kinase-like (PK-like)"/>
    <property type="match status" value="1"/>
</dbReference>
<name>A0A1J4JF92_9EUKA</name>
<dbReference type="RefSeq" id="XP_068349254.1">
    <property type="nucleotide sequence ID" value="XM_068511599.1"/>
</dbReference>
<dbReference type="GO" id="GO:0005524">
    <property type="term" value="F:ATP binding"/>
    <property type="evidence" value="ECO:0007669"/>
    <property type="project" value="UniProtKB-KW"/>
</dbReference>
<evidence type="ECO:0000313" key="7">
    <source>
        <dbReference type="EMBL" id="OHS96117.1"/>
    </source>
</evidence>
<evidence type="ECO:0000256" key="1">
    <source>
        <dbReference type="ARBA" id="ARBA00022527"/>
    </source>
</evidence>
<keyword evidence="3" id="KW-0547">Nucleotide-binding</keyword>
<dbReference type="GO" id="GO:0005737">
    <property type="term" value="C:cytoplasm"/>
    <property type="evidence" value="ECO:0007669"/>
    <property type="project" value="TreeGrafter"/>
</dbReference>
<keyword evidence="5" id="KW-0067">ATP-binding</keyword>
<dbReference type="PROSITE" id="PS00108">
    <property type="entry name" value="PROTEIN_KINASE_ST"/>
    <property type="match status" value="1"/>
</dbReference>
<keyword evidence="1" id="KW-0723">Serine/threonine-protein kinase</keyword>
<dbReference type="VEuPathDB" id="TrichDB:TRFO_37726"/>
<keyword evidence="2" id="KW-0808">Transferase</keyword>
<dbReference type="SMART" id="SM00220">
    <property type="entry name" value="S_TKc"/>
    <property type="match status" value="1"/>
</dbReference>
<dbReference type="InterPro" id="IPR000719">
    <property type="entry name" value="Prot_kinase_dom"/>
</dbReference>
<proteinExistence type="predicted"/>
<dbReference type="AlphaFoldDB" id="A0A1J4JF92"/>
<evidence type="ECO:0000256" key="5">
    <source>
        <dbReference type="ARBA" id="ARBA00022840"/>
    </source>
</evidence>
<dbReference type="PANTHER" id="PTHR24346:SF82">
    <property type="entry name" value="KP78A-RELATED"/>
    <property type="match status" value="1"/>
</dbReference>
<dbReference type="GO" id="GO:0004674">
    <property type="term" value="F:protein serine/threonine kinase activity"/>
    <property type="evidence" value="ECO:0007669"/>
    <property type="project" value="UniProtKB-KW"/>
</dbReference>
<comment type="caution">
    <text evidence="7">The sequence shown here is derived from an EMBL/GenBank/DDBJ whole genome shotgun (WGS) entry which is preliminary data.</text>
</comment>
<dbReference type="Proteomes" id="UP000179807">
    <property type="component" value="Unassembled WGS sequence"/>
</dbReference>
<protein>
    <recommendedName>
        <fullName evidence="6">Protein kinase domain-containing protein</fullName>
    </recommendedName>
</protein>
<keyword evidence="4" id="KW-0418">Kinase</keyword>
<dbReference type="Pfam" id="PF00069">
    <property type="entry name" value="Pkinase"/>
    <property type="match status" value="2"/>
</dbReference>
<dbReference type="Gene3D" id="1.10.510.10">
    <property type="entry name" value="Transferase(Phosphotransferase) domain 1"/>
    <property type="match status" value="2"/>
</dbReference>
<evidence type="ECO:0000256" key="2">
    <source>
        <dbReference type="ARBA" id="ARBA00022679"/>
    </source>
</evidence>
<accession>A0A1J4JF92</accession>
<evidence type="ECO:0000256" key="3">
    <source>
        <dbReference type="ARBA" id="ARBA00022741"/>
    </source>
</evidence>
<dbReference type="InterPro" id="IPR011009">
    <property type="entry name" value="Kinase-like_dom_sf"/>
</dbReference>
<dbReference type="GeneID" id="94846303"/>
<dbReference type="GO" id="GO:0035556">
    <property type="term" value="P:intracellular signal transduction"/>
    <property type="evidence" value="ECO:0007669"/>
    <property type="project" value="TreeGrafter"/>
</dbReference>
<evidence type="ECO:0000256" key="4">
    <source>
        <dbReference type="ARBA" id="ARBA00022777"/>
    </source>
</evidence>
<reference evidence="7" key="1">
    <citation type="submission" date="2016-10" db="EMBL/GenBank/DDBJ databases">
        <authorList>
            <person name="Benchimol M."/>
            <person name="Almeida L.G."/>
            <person name="Vasconcelos A.T."/>
            <person name="Perreira-Neves A."/>
            <person name="Rosa I.A."/>
            <person name="Tasca T."/>
            <person name="Bogo M.R."/>
            <person name="de Souza W."/>
        </authorList>
    </citation>
    <scope>NUCLEOTIDE SEQUENCE [LARGE SCALE GENOMIC DNA]</scope>
    <source>
        <strain evidence="7">K</strain>
    </source>
</reference>
<dbReference type="PANTHER" id="PTHR24346">
    <property type="entry name" value="MAP/MICROTUBULE AFFINITY-REGULATING KINASE"/>
    <property type="match status" value="1"/>
</dbReference>
<evidence type="ECO:0000313" key="8">
    <source>
        <dbReference type="Proteomes" id="UP000179807"/>
    </source>
</evidence>
<organism evidence="7 8">
    <name type="scientific">Tritrichomonas foetus</name>
    <dbReference type="NCBI Taxonomy" id="1144522"/>
    <lineage>
        <taxon>Eukaryota</taxon>
        <taxon>Metamonada</taxon>
        <taxon>Parabasalia</taxon>
        <taxon>Tritrichomonadida</taxon>
        <taxon>Tritrichomonadidae</taxon>
        <taxon>Tritrichomonas</taxon>
    </lineage>
</organism>
<feature type="domain" description="Protein kinase" evidence="6">
    <location>
        <begin position="8"/>
        <end position="345"/>
    </location>
</feature>
<dbReference type="OrthoDB" id="336747at2759"/>
<dbReference type="InterPro" id="IPR008271">
    <property type="entry name" value="Ser/Thr_kinase_AS"/>
</dbReference>
<dbReference type="EMBL" id="MLAK01001198">
    <property type="protein sequence ID" value="OHS96117.1"/>
    <property type="molecule type" value="Genomic_DNA"/>
</dbReference>
<sequence length="348" mass="39352">MKTSIGPYRFGLTVGEGSFSTVRLCFLDNPNPPEANPPSANPFSLRFVTSSRPQIYACKIVSKLILKNKNVTEEMFREEVKIQRLLKHPGIVQVIDDYEDDDNFYLILEYCSGGDLLRRIIKNGKFAEKEARIIFKQILEVIKFMHQNGVCHRDIKPDNILFDENGKVKVCDFGLSTRFGHKNLRANNKHISEISKDNSKVNDNKNNWKTDSILNGQLTENLKNLQINTYSDDSVQGFKDDDLNDYITTGAGSLCYASPECIEGGSYSGRAADMWSCGVVLYAMLNGFLPWTSEDDSRLCTQISCGDYPLPPSLSDDSRRLIQSFLTVDVKRRITAAKALEHSFFIQQ</sequence>
<gene>
    <name evidence="7" type="ORF">TRFO_37726</name>
</gene>
<evidence type="ECO:0000259" key="6">
    <source>
        <dbReference type="PROSITE" id="PS50011"/>
    </source>
</evidence>
<keyword evidence="8" id="KW-1185">Reference proteome</keyword>
<dbReference type="PROSITE" id="PS50011">
    <property type="entry name" value="PROTEIN_KINASE_DOM"/>
    <property type="match status" value="1"/>
</dbReference>